<gene>
    <name evidence="1" type="ordered locus">RD1_2110</name>
</gene>
<organism evidence="1 2">
    <name type="scientific">Roseobacter denitrificans (strain ATCC 33942 / OCh 114)</name>
    <name type="common">Erythrobacter sp. (strain OCh 114)</name>
    <name type="synonym">Roseobacter denitrificans</name>
    <dbReference type="NCBI Taxonomy" id="375451"/>
    <lineage>
        <taxon>Bacteria</taxon>
        <taxon>Pseudomonadati</taxon>
        <taxon>Pseudomonadota</taxon>
        <taxon>Alphaproteobacteria</taxon>
        <taxon>Rhodobacterales</taxon>
        <taxon>Roseobacteraceae</taxon>
        <taxon>Roseobacter</taxon>
    </lineage>
</organism>
<dbReference type="HOGENOM" id="CLU_2957803_0_0_5"/>
<reference evidence="1 2" key="1">
    <citation type="journal article" date="2007" name="J. Bacteriol.">
        <title>The complete genome sequence of Roseobacter denitrificans reveals a mixotrophic rather than photosynthetic metabolism.</title>
        <authorList>
            <person name="Swingley W.D."/>
            <person name="Sadekar S."/>
            <person name="Mastrian S.D."/>
            <person name="Matthies H.J."/>
            <person name="Hao J."/>
            <person name="Ramos H."/>
            <person name="Acharya C.R."/>
            <person name="Conrad A.L."/>
            <person name="Taylor H.L."/>
            <person name="Dejesa L.C."/>
            <person name="Shah M.K."/>
            <person name="O'huallachain M.E."/>
            <person name="Lince M.T."/>
            <person name="Blankenship R.E."/>
            <person name="Beatty J.T."/>
            <person name="Touchman J.W."/>
        </authorList>
    </citation>
    <scope>NUCLEOTIDE SEQUENCE [LARGE SCALE GENOMIC DNA]</scope>
    <source>
        <strain evidence="2">ATCC 33942 / OCh 114</strain>
    </source>
</reference>
<evidence type="ECO:0000313" key="2">
    <source>
        <dbReference type="Proteomes" id="UP000007029"/>
    </source>
</evidence>
<proteinExistence type="predicted"/>
<protein>
    <submittedName>
        <fullName evidence="1">Uncharacterized protein</fullName>
    </submittedName>
</protein>
<dbReference type="AlphaFoldDB" id="Q167Y4"/>
<dbReference type="EMBL" id="CP000362">
    <property type="protein sequence ID" value="ABG31709.1"/>
    <property type="molecule type" value="Genomic_DNA"/>
</dbReference>
<evidence type="ECO:0000313" key="1">
    <source>
        <dbReference type="EMBL" id="ABG31709.1"/>
    </source>
</evidence>
<dbReference type="Proteomes" id="UP000007029">
    <property type="component" value="Chromosome"/>
</dbReference>
<sequence>MHIHLADLAFVILRGAFRAHDPWDTKGKWRNSGTIERAEAQIKGEGGAKCEPEGKAFVL</sequence>
<name>Q167Y4_ROSDO</name>
<keyword evidence="2" id="KW-1185">Reference proteome</keyword>
<dbReference type="STRING" id="375451.RD1_2110"/>
<dbReference type="KEGG" id="rde:RD1_2110"/>
<accession>Q167Y4</accession>